<reference evidence="2 3" key="1">
    <citation type="submission" date="2019-07" db="EMBL/GenBank/DDBJ databases">
        <authorList>
            <person name="Huq M.A."/>
        </authorList>
    </citation>
    <scope>NUCLEOTIDE SEQUENCE [LARGE SCALE GENOMIC DNA]</scope>
    <source>
        <strain evidence="2 3">MAH-3</strain>
    </source>
</reference>
<feature type="chain" id="PRO_5022220836" evidence="1">
    <location>
        <begin position="19"/>
        <end position="370"/>
    </location>
</feature>
<evidence type="ECO:0000313" key="2">
    <source>
        <dbReference type="EMBL" id="TSJ45011.1"/>
    </source>
</evidence>
<organism evidence="2 3">
    <name type="scientific">Fluviicola chungangensis</name>
    <dbReference type="NCBI Taxonomy" id="2597671"/>
    <lineage>
        <taxon>Bacteria</taxon>
        <taxon>Pseudomonadati</taxon>
        <taxon>Bacteroidota</taxon>
        <taxon>Flavobacteriia</taxon>
        <taxon>Flavobacteriales</taxon>
        <taxon>Crocinitomicaceae</taxon>
        <taxon>Fluviicola</taxon>
    </lineage>
</organism>
<name>A0A556MYL2_9FLAO</name>
<comment type="caution">
    <text evidence="2">The sequence shown here is derived from an EMBL/GenBank/DDBJ whole genome shotgun (WGS) entry which is preliminary data.</text>
</comment>
<dbReference type="OrthoDB" id="1427164at2"/>
<sequence length="370" mass="41262">MKKLVLMCLGLYTYESFAQTSQLPSMVIAGIEVRNIASNEDILRSVIYKSLVNSKKYVVNDRYDVAEKLGDNKMKECMGKDCLGKVGNQLSSDFAMSASYEGLGDRILISMKIVNVKTGEIDRNEIEQFENQPRELNRMTDIMIYKLLKMDVDLSVYKALFFKDGPTASTGLGKMNNSGPRIGFAVATGENGEFFTRNERDGGVGTLPVLFNIGYQLEVQYAGSEKFSGLFEFLGNVAGMEHGTPIPSLAIMHGVRFGKGAWEIAMGPSFTMKRLISGTTDYDGKFHTFQELNDDMGVTNAAHMDYFKRPDTRGATYFSTNFIFAFGKTFRPGALNVPLNFYASMNKYGTIYGISLGINITRSRKYTYTK</sequence>
<dbReference type="Gene3D" id="3.40.50.10610">
    <property type="entry name" value="ABC-type transport auxiliary lipoprotein component"/>
    <property type="match status" value="1"/>
</dbReference>
<keyword evidence="3" id="KW-1185">Reference proteome</keyword>
<dbReference type="AlphaFoldDB" id="A0A556MYL2"/>
<feature type="signal peptide" evidence="1">
    <location>
        <begin position="1"/>
        <end position="18"/>
    </location>
</feature>
<evidence type="ECO:0000313" key="3">
    <source>
        <dbReference type="Proteomes" id="UP000316008"/>
    </source>
</evidence>
<evidence type="ECO:0000256" key="1">
    <source>
        <dbReference type="SAM" id="SignalP"/>
    </source>
</evidence>
<dbReference type="EMBL" id="VLPL01000004">
    <property type="protein sequence ID" value="TSJ45011.1"/>
    <property type="molecule type" value="Genomic_DNA"/>
</dbReference>
<keyword evidence="1" id="KW-0732">Signal</keyword>
<dbReference type="Proteomes" id="UP000316008">
    <property type="component" value="Unassembled WGS sequence"/>
</dbReference>
<accession>A0A556MYL2</accession>
<dbReference type="RefSeq" id="WP_144333132.1">
    <property type="nucleotide sequence ID" value="NZ_VLPL01000004.1"/>
</dbReference>
<gene>
    <name evidence="2" type="ORF">FO442_10470</name>
</gene>
<protein>
    <submittedName>
        <fullName evidence="2">Uncharacterized protein</fullName>
    </submittedName>
</protein>
<proteinExistence type="predicted"/>